<proteinExistence type="inferred from homology"/>
<evidence type="ECO:0000259" key="5">
    <source>
        <dbReference type="Pfam" id="PF04542"/>
    </source>
</evidence>
<dbReference type="InterPro" id="IPR014284">
    <property type="entry name" value="RNA_pol_sigma-70_dom"/>
</dbReference>
<comment type="similarity">
    <text evidence="1">Belongs to the sigma-70 factor family. ECF subfamily.</text>
</comment>
<dbReference type="Gene3D" id="1.10.1740.10">
    <property type="match status" value="1"/>
</dbReference>
<dbReference type="InterPro" id="IPR039425">
    <property type="entry name" value="RNA_pol_sigma-70-like"/>
</dbReference>
<reference evidence="7 8" key="1">
    <citation type="submission" date="2020-08" db="EMBL/GenBank/DDBJ databases">
        <title>Sphingobacterium sp. DN04309 isolated from aquaculture water.</title>
        <authorList>
            <person name="Zhang M."/>
        </authorList>
    </citation>
    <scope>NUCLEOTIDE SEQUENCE [LARGE SCALE GENOMIC DNA]</scope>
    <source>
        <strain evidence="7 8">DN04309</strain>
    </source>
</reference>
<evidence type="ECO:0000256" key="4">
    <source>
        <dbReference type="ARBA" id="ARBA00023163"/>
    </source>
</evidence>
<dbReference type="Gene3D" id="1.10.10.10">
    <property type="entry name" value="Winged helix-like DNA-binding domain superfamily/Winged helix DNA-binding domain"/>
    <property type="match status" value="1"/>
</dbReference>
<dbReference type="PANTHER" id="PTHR43133:SF46">
    <property type="entry name" value="RNA POLYMERASE SIGMA-70 FACTOR ECF SUBFAMILY"/>
    <property type="match status" value="1"/>
</dbReference>
<dbReference type="RefSeq" id="WP_190302151.1">
    <property type="nucleotide sequence ID" value="NZ_JACOIJ010000015.1"/>
</dbReference>
<keyword evidence="4" id="KW-0804">Transcription</keyword>
<evidence type="ECO:0000259" key="6">
    <source>
        <dbReference type="Pfam" id="PF08281"/>
    </source>
</evidence>
<dbReference type="Proteomes" id="UP000651271">
    <property type="component" value="Unassembled WGS sequence"/>
</dbReference>
<dbReference type="Pfam" id="PF04542">
    <property type="entry name" value="Sigma70_r2"/>
    <property type="match status" value="1"/>
</dbReference>
<dbReference type="InterPro" id="IPR013249">
    <property type="entry name" value="RNA_pol_sigma70_r4_t2"/>
</dbReference>
<feature type="domain" description="RNA polymerase sigma factor 70 region 4 type 2" evidence="6">
    <location>
        <begin position="123"/>
        <end position="167"/>
    </location>
</feature>
<evidence type="ECO:0000256" key="3">
    <source>
        <dbReference type="ARBA" id="ARBA00023082"/>
    </source>
</evidence>
<gene>
    <name evidence="7" type="ORF">H8B04_09180</name>
</gene>
<evidence type="ECO:0000313" key="7">
    <source>
        <dbReference type="EMBL" id="MBD1429742.1"/>
    </source>
</evidence>
<evidence type="ECO:0000256" key="2">
    <source>
        <dbReference type="ARBA" id="ARBA00023015"/>
    </source>
</evidence>
<keyword evidence="3" id="KW-0731">Sigma factor</keyword>
<dbReference type="NCBIfam" id="TIGR02985">
    <property type="entry name" value="Sig70_bacteroi1"/>
    <property type="match status" value="1"/>
</dbReference>
<protein>
    <submittedName>
        <fullName evidence="7">RNA polymerase sigma-70 factor</fullName>
    </submittedName>
</protein>
<dbReference type="InterPro" id="IPR013325">
    <property type="entry name" value="RNA_pol_sigma_r2"/>
</dbReference>
<dbReference type="InterPro" id="IPR007627">
    <property type="entry name" value="RNA_pol_sigma70_r2"/>
</dbReference>
<evidence type="ECO:0000256" key="1">
    <source>
        <dbReference type="ARBA" id="ARBA00010641"/>
    </source>
</evidence>
<dbReference type="EMBL" id="JACOIJ010000015">
    <property type="protein sequence ID" value="MBD1429742.1"/>
    <property type="molecule type" value="Genomic_DNA"/>
</dbReference>
<dbReference type="InterPro" id="IPR036388">
    <property type="entry name" value="WH-like_DNA-bd_sf"/>
</dbReference>
<dbReference type="Pfam" id="PF08281">
    <property type="entry name" value="Sigma70_r4_2"/>
    <property type="match status" value="1"/>
</dbReference>
<feature type="domain" description="RNA polymerase sigma-70 region 2" evidence="5">
    <location>
        <begin position="23"/>
        <end position="88"/>
    </location>
</feature>
<keyword evidence="2" id="KW-0805">Transcription regulation</keyword>
<keyword evidence="8" id="KW-1185">Reference proteome</keyword>
<accession>A0ABR7YEK9</accession>
<dbReference type="SUPFAM" id="SSF88659">
    <property type="entry name" value="Sigma3 and sigma4 domains of RNA polymerase sigma factors"/>
    <property type="match status" value="1"/>
</dbReference>
<dbReference type="PANTHER" id="PTHR43133">
    <property type="entry name" value="RNA POLYMERASE ECF-TYPE SIGMA FACTO"/>
    <property type="match status" value="1"/>
</dbReference>
<name>A0ABR7YEK9_9SPHI</name>
<comment type="caution">
    <text evidence="7">The sequence shown here is derived from an EMBL/GenBank/DDBJ whole genome shotgun (WGS) entry which is preliminary data.</text>
</comment>
<dbReference type="NCBIfam" id="TIGR02937">
    <property type="entry name" value="sigma70-ECF"/>
    <property type="match status" value="1"/>
</dbReference>
<organism evidence="7 8">
    <name type="scientific">Sphingobacterium litopenaei</name>
    <dbReference type="NCBI Taxonomy" id="2763500"/>
    <lineage>
        <taxon>Bacteria</taxon>
        <taxon>Pseudomonadati</taxon>
        <taxon>Bacteroidota</taxon>
        <taxon>Sphingobacteriia</taxon>
        <taxon>Sphingobacteriales</taxon>
        <taxon>Sphingobacteriaceae</taxon>
        <taxon>Sphingobacterium</taxon>
    </lineage>
</organism>
<dbReference type="InterPro" id="IPR014327">
    <property type="entry name" value="RNA_pol_sigma70_bacteroid"/>
</dbReference>
<dbReference type="InterPro" id="IPR013324">
    <property type="entry name" value="RNA_pol_sigma_r3/r4-like"/>
</dbReference>
<dbReference type="SUPFAM" id="SSF88946">
    <property type="entry name" value="Sigma2 domain of RNA polymerase sigma factors"/>
    <property type="match status" value="1"/>
</dbReference>
<sequence length="190" mass="22431">MHSLSKDIIHAVKQGDRKAFEIFYNTYSSFVYQVAYKILRDPYLAEEVVQETFVNLWVNKEYIDQSKEITSFIFVIAKRICLNNLRKLKYANTYLTQVSVQHINDVQEKIEYSEFEKSMISKVALLPKQQRIAFELSRFEGFTHQQIADKMGVSPHTVKNHIAQALAYLRKSFRTTKYEIPLLIIFFLFN</sequence>
<evidence type="ECO:0000313" key="8">
    <source>
        <dbReference type="Proteomes" id="UP000651271"/>
    </source>
</evidence>